<keyword evidence="13 17" id="KW-0472">Membrane</keyword>
<evidence type="ECO:0000256" key="12">
    <source>
        <dbReference type="ARBA" id="ARBA00023128"/>
    </source>
</evidence>
<keyword evidence="7 17" id="KW-0812">Transmembrane</keyword>
<keyword evidence="12" id="KW-0496">Mitochondrion</keyword>
<dbReference type="AlphaFoldDB" id="A0A9Q1C380"/>
<evidence type="ECO:0000256" key="7">
    <source>
        <dbReference type="ARBA" id="ARBA00022692"/>
    </source>
</evidence>
<keyword evidence="9" id="KW-0256">Endoplasmic reticulum</keyword>
<comment type="caution">
    <text evidence="18">The sequence shown here is derived from an EMBL/GenBank/DDBJ whole genome shotgun (WGS) entry which is preliminary data.</text>
</comment>
<evidence type="ECO:0000256" key="10">
    <source>
        <dbReference type="ARBA" id="ARBA00022989"/>
    </source>
</evidence>
<evidence type="ECO:0000313" key="19">
    <source>
        <dbReference type="Proteomes" id="UP001152320"/>
    </source>
</evidence>
<dbReference type="Gene3D" id="1.20.120.550">
    <property type="entry name" value="Membrane associated eicosanoid/glutathione metabolism-like domain"/>
    <property type="match status" value="1"/>
</dbReference>
<dbReference type="SUPFAM" id="SSF161084">
    <property type="entry name" value="MAPEG domain-like"/>
    <property type="match status" value="1"/>
</dbReference>
<dbReference type="Pfam" id="PF01124">
    <property type="entry name" value="MAPEG"/>
    <property type="match status" value="1"/>
</dbReference>
<evidence type="ECO:0000256" key="6">
    <source>
        <dbReference type="ARBA" id="ARBA00022679"/>
    </source>
</evidence>
<keyword evidence="10 17" id="KW-1133">Transmembrane helix</keyword>
<evidence type="ECO:0000256" key="2">
    <source>
        <dbReference type="ARBA" id="ARBA00004294"/>
    </source>
</evidence>
<comment type="subcellular location">
    <subcellularLocation>
        <location evidence="3">Endoplasmic reticulum membrane</location>
        <topology evidence="3">Multi-pass membrane protein</topology>
    </subcellularLocation>
    <subcellularLocation>
        <location evidence="2">Mitochondrion outer membrane</location>
    </subcellularLocation>
</comment>
<feature type="transmembrane region" description="Helical" evidence="17">
    <location>
        <begin position="25"/>
        <end position="45"/>
    </location>
</feature>
<evidence type="ECO:0000256" key="4">
    <source>
        <dbReference type="ARBA" id="ARBA00010459"/>
    </source>
</evidence>
<evidence type="ECO:0000256" key="1">
    <source>
        <dbReference type="ARBA" id="ARBA00003701"/>
    </source>
</evidence>
<dbReference type="InterPro" id="IPR001129">
    <property type="entry name" value="Membr-assoc_MAPEG"/>
</dbReference>
<dbReference type="GO" id="GO:0004364">
    <property type="term" value="F:glutathione transferase activity"/>
    <property type="evidence" value="ECO:0007669"/>
    <property type="project" value="UniProtKB-EC"/>
</dbReference>
<reference evidence="18" key="1">
    <citation type="submission" date="2021-10" db="EMBL/GenBank/DDBJ databases">
        <title>Tropical sea cucumber genome reveals ecological adaptation and Cuvierian tubules defense mechanism.</title>
        <authorList>
            <person name="Chen T."/>
        </authorList>
    </citation>
    <scope>NUCLEOTIDE SEQUENCE</scope>
    <source>
        <strain evidence="18">Nanhai2018</strain>
        <tissue evidence="18">Muscle</tissue>
    </source>
</reference>
<comment type="function">
    <text evidence="1">Conjugation of reduced glutathione to a wide number of exogenous and endogenous hydrophobic electrophiles.</text>
</comment>
<evidence type="ECO:0000256" key="11">
    <source>
        <dbReference type="ARBA" id="ARBA00022990"/>
    </source>
</evidence>
<dbReference type="EMBL" id="JAIZAY010000007">
    <property type="protein sequence ID" value="KAJ8038403.1"/>
    <property type="molecule type" value="Genomic_DNA"/>
</dbReference>
<evidence type="ECO:0000256" key="13">
    <source>
        <dbReference type="ARBA" id="ARBA00023136"/>
    </source>
</evidence>
<evidence type="ECO:0000256" key="8">
    <source>
        <dbReference type="ARBA" id="ARBA00022787"/>
    </source>
</evidence>
<comment type="subunit">
    <text evidence="14">Homotrimer; The trimer binds only one molecule of glutathione.</text>
</comment>
<comment type="catalytic activity">
    <reaction evidence="16">
        <text>RX + glutathione = an S-substituted glutathione + a halide anion + H(+)</text>
        <dbReference type="Rhea" id="RHEA:16437"/>
        <dbReference type="ChEBI" id="CHEBI:15378"/>
        <dbReference type="ChEBI" id="CHEBI:16042"/>
        <dbReference type="ChEBI" id="CHEBI:17792"/>
        <dbReference type="ChEBI" id="CHEBI:57925"/>
        <dbReference type="ChEBI" id="CHEBI:90779"/>
        <dbReference type="EC" id="2.5.1.18"/>
    </reaction>
    <physiologicalReaction direction="left-to-right" evidence="16">
        <dbReference type="Rhea" id="RHEA:16438"/>
    </physiologicalReaction>
</comment>
<dbReference type="EC" id="2.5.1.18" evidence="5"/>
<name>A0A9Q1C380_HOLLE</name>
<proteinExistence type="inferred from homology"/>
<dbReference type="FunFam" id="1.20.120.550:FF:000002">
    <property type="entry name" value="Microsomal glutathione S-transferase 1"/>
    <property type="match status" value="1"/>
</dbReference>
<evidence type="ECO:0000256" key="9">
    <source>
        <dbReference type="ARBA" id="ARBA00022824"/>
    </source>
</evidence>
<organism evidence="18 19">
    <name type="scientific">Holothuria leucospilota</name>
    <name type="common">Black long sea cucumber</name>
    <name type="synonym">Mertensiothuria leucospilota</name>
    <dbReference type="NCBI Taxonomy" id="206669"/>
    <lineage>
        <taxon>Eukaryota</taxon>
        <taxon>Metazoa</taxon>
        <taxon>Echinodermata</taxon>
        <taxon>Eleutherozoa</taxon>
        <taxon>Echinozoa</taxon>
        <taxon>Holothuroidea</taxon>
        <taxon>Aspidochirotacea</taxon>
        <taxon>Aspidochirotida</taxon>
        <taxon>Holothuriidae</taxon>
        <taxon>Holothuria</taxon>
    </lineage>
</organism>
<evidence type="ECO:0000256" key="15">
    <source>
        <dbReference type="ARBA" id="ARBA00039397"/>
    </source>
</evidence>
<protein>
    <recommendedName>
        <fullName evidence="15">Microsomal glutathione S-transferase 1</fullName>
        <ecNumber evidence="5">2.5.1.18</ecNumber>
    </recommendedName>
</protein>
<dbReference type="OrthoDB" id="193139at2759"/>
<gene>
    <name evidence="18" type="ORF">HOLleu_15824</name>
</gene>
<dbReference type="GO" id="GO:0005741">
    <property type="term" value="C:mitochondrial outer membrane"/>
    <property type="evidence" value="ECO:0007669"/>
    <property type="project" value="UniProtKB-SubCell"/>
</dbReference>
<evidence type="ECO:0000313" key="18">
    <source>
        <dbReference type="EMBL" id="KAJ8038403.1"/>
    </source>
</evidence>
<dbReference type="PANTHER" id="PTHR10689">
    <property type="entry name" value="MICROSOMAL GLUTATHIONE S-TRANSFERASE 1"/>
    <property type="match status" value="1"/>
</dbReference>
<evidence type="ECO:0000256" key="3">
    <source>
        <dbReference type="ARBA" id="ARBA00004477"/>
    </source>
</evidence>
<feature type="transmembrane region" description="Helical" evidence="17">
    <location>
        <begin position="149"/>
        <end position="168"/>
    </location>
</feature>
<accession>A0A9Q1C380</accession>
<keyword evidence="8" id="KW-1000">Mitochondrion outer membrane</keyword>
<evidence type="ECO:0000256" key="17">
    <source>
        <dbReference type="SAM" id="Phobius"/>
    </source>
</evidence>
<evidence type="ECO:0000256" key="16">
    <source>
        <dbReference type="ARBA" id="ARBA00049385"/>
    </source>
</evidence>
<keyword evidence="11" id="KW-0007">Acetylation</keyword>
<dbReference type="GO" id="GO:0005789">
    <property type="term" value="C:endoplasmic reticulum membrane"/>
    <property type="evidence" value="ECO:0007669"/>
    <property type="project" value="UniProtKB-SubCell"/>
</dbReference>
<dbReference type="Proteomes" id="UP001152320">
    <property type="component" value="Chromosome 7"/>
</dbReference>
<dbReference type="InterPro" id="IPR023352">
    <property type="entry name" value="MAPEG-like_dom_sf"/>
</dbReference>
<dbReference type="InterPro" id="IPR040162">
    <property type="entry name" value="MGST1-like"/>
</dbReference>
<evidence type="ECO:0000256" key="5">
    <source>
        <dbReference type="ARBA" id="ARBA00012452"/>
    </source>
</evidence>
<keyword evidence="19" id="KW-1185">Reference proteome</keyword>
<evidence type="ECO:0000256" key="14">
    <source>
        <dbReference type="ARBA" id="ARBA00038540"/>
    </source>
</evidence>
<feature type="transmembrane region" description="Helical" evidence="17">
    <location>
        <begin position="97"/>
        <end position="117"/>
    </location>
</feature>
<keyword evidence="6" id="KW-0808">Transferase</keyword>
<sequence length="172" mass="19599">MAGESGNQAEGKGSELQTLLYSAEFQVFATYVAILGLKMMVLSFLTMSERVLKGVFVTREDYEAFGDPSFSKQQIRRKTEEKDLYIERIRRCHRNDLENITVFILVGLIYLFCTKPTPDSAILHFRVFAGARIFHSLAYLLPLPQPCRLFGFLVGALATISMIIRILYQAQF</sequence>
<comment type="similarity">
    <text evidence="4">Belongs to the MAPEG family.</text>
</comment>
<dbReference type="PANTHER" id="PTHR10689:SF6">
    <property type="entry name" value="MICROSOMAL GLUTATHIONE S-TRANSFERASE 1"/>
    <property type="match status" value="1"/>
</dbReference>